<dbReference type="SUPFAM" id="SSF56672">
    <property type="entry name" value="DNA/RNA polymerases"/>
    <property type="match status" value="1"/>
</dbReference>
<keyword evidence="2" id="KW-0548">Nucleotidyltransferase</keyword>
<evidence type="ECO:0000259" key="9">
    <source>
        <dbReference type="PROSITE" id="PS50994"/>
    </source>
</evidence>
<dbReference type="Gene3D" id="3.10.10.10">
    <property type="entry name" value="HIV Type 1 Reverse Transcriptase, subunit A, domain 1"/>
    <property type="match status" value="1"/>
</dbReference>
<dbReference type="InterPro" id="IPR041373">
    <property type="entry name" value="RT_RNaseH"/>
</dbReference>
<dbReference type="GO" id="GO:0003676">
    <property type="term" value="F:nucleic acid binding"/>
    <property type="evidence" value="ECO:0007669"/>
    <property type="project" value="InterPro"/>
</dbReference>
<keyword evidence="5" id="KW-0378">Hydrolase</keyword>
<feature type="domain" description="Integrase catalytic" evidence="9">
    <location>
        <begin position="575"/>
        <end position="689"/>
    </location>
</feature>
<evidence type="ECO:0000256" key="7">
    <source>
        <dbReference type="ARBA" id="ARBA00023268"/>
    </source>
</evidence>
<dbReference type="Gene3D" id="3.30.420.10">
    <property type="entry name" value="Ribonuclease H-like superfamily/Ribonuclease H"/>
    <property type="match status" value="1"/>
</dbReference>
<evidence type="ECO:0000256" key="6">
    <source>
        <dbReference type="ARBA" id="ARBA00022918"/>
    </source>
</evidence>
<protein>
    <submittedName>
        <fullName evidence="10">Putative retrotransposon protein</fullName>
    </submittedName>
</protein>
<keyword evidence="7" id="KW-0511">Multifunctional enzyme</keyword>
<feature type="coiled-coil region" evidence="8">
    <location>
        <begin position="523"/>
        <end position="557"/>
    </location>
</feature>
<dbReference type="InterPro" id="IPR041577">
    <property type="entry name" value="RT_RNaseH_2"/>
</dbReference>
<dbReference type="InterPro" id="IPR012337">
    <property type="entry name" value="RNaseH-like_sf"/>
</dbReference>
<keyword evidence="6" id="KW-0695">RNA-directed DNA polymerase</keyword>
<evidence type="ECO:0000256" key="8">
    <source>
        <dbReference type="SAM" id="Coils"/>
    </source>
</evidence>
<dbReference type="Pfam" id="PF17919">
    <property type="entry name" value="RT_RNaseH_2"/>
    <property type="match status" value="1"/>
</dbReference>
<organism evidence="10">
    <name type="scientific">Phyllostachys edulis</name>
    <name type="common">Tortoise shell bamboo</name>
    <name type="synonym">Bambusa edulis</name>
    <dbReference type="NCBI Taxonomy" id="38705"/>
    <lineage>
        <taxon>Eukaryota</taxon>
        <taxon>Viridiplantae</taxon>
        <taxon>Streptophyta</taxon>
        <taxon>Embryophyta</taxon>
        <taxon>Tracheophyta</taxon>
        <taxon>Spermatophyta</taxon>
        <taxon>Magnoliopsida</taxon>
        <taxon>Liliopsida</taxon>
        <taxon>Poales</taxon>
        <taxon>Poaceae</taxon>
        <taxon>BOP clade</taxon>
        <taxon>Bambusoideae</taxon>
        <taxon>Arundinarodae</taxon>
        <taxon>Arundinarieae</taxon>
        <taxon>Arundinariinae</taxon>
        <taxon>Phyllostachys</taxon>
    </lineage>
</organism>
<dbReference type="PANTHER" id="PTHR37984">
    <property type="entry name" value="PROTEIN CBG26694"/>
    <property type="match status" value="1"/>
</dbReference>
<dbReference type="InterPro" id="IPR043128">
    <property type="entry name" value="Rev_trsase/Diguanyl_cyclase"/>
</dbReference>
<dbReference type="CDD" id="cd09274">
    <property type="entry name" value="RNase_HI_RT_Ty3"/>
    <property type="match status" value="1"/>
</dbReference>
<dbReference type="SUPFAM" id="SSF53098">
    <property type="entry name" value="Ribonuclease H-like"/>
    <property type="match status" value="1"/>
</dbReference>
<dbReference type="GO" id="GO:0004519">
    <property type="term" value="F:endonuclease activity"/>
    <property type="evidence" value="ECO:0007669"/>
    <property type="project" value="UniProtKB-KW"/>
</dbReference>
<accession>D3IVS7</accession>
<name>D3IVS7_PHYED</name>
<dbReference type="Gene3D" id="3.30.70.270">
    <property type="match status" value="2"/>
</dbReference>
<evidence type="ECO:0000256" key="1">
    <source>
        <dbReference type="ARBA" id="ARBA00022679"/>
    </source>
</evidence>
<keyword evidence="8" id="KW-0175">Coiled coil</keyword>
<dbReference type="InterPro" id="IPR043502">
    <property type="entry name" value="DNA/RNA_pol_sf"/>
</dbReference>
<dbReference type="CDD" id="cd01647">
    <property type="entry name" value="RT_LTR"/>
    <property type="match status" value="1"/>
</dbReference>
<dbReference type="GO" id="GO:0015074">
    <property type="term" value="P:DNA integration"/>
    <property type="evidence" value="ECO:0007669"/>
    <property type="project" value="InterPro"/>
</dbReference>
<dbReference type="InterPro" id="IPR000477">
    <property type="entry name" value="RT_dom"/>
</dbReference>
<evidence type="ECO:0000256" key="5">
    <source>
        <dbReference type="ARBA" id="ARBA00022801"/>
    </source>
</evidence>
<evidence type="ECO:0000256" key="4">
    <source>
        <dbReference type="ARBA" id="ARBA00022759"/>
    </source>
</evidence>
<keyword evidence="1" id="KW-0808">Transferase</keyword>
<keyword evidence="4" id="KW-0255">Endonuclease</keyword>
<evidence type="ECO:0000313" key="10">
    <source>
        <dbReference type="EMBL" id="ADB85417.1"/>
    </source>
</evidence>
<sequence length="689" mass="79264">MDWLSKNQGQINCAQRSVSVTSENGDQVVFAPKMGSSHLYALEVSTILELEKVPVVCEYPDIFPEEPPSMPPDCEVKFVIELAPGTTLISKRSYRMPPNELVELKEQLKELQDKGFIRPSSSPWGCPAIFDKKKDKSLWMCVDYRSLNEVTVKNKYPLPRIDDLFDQLSGAQLFSKIDLRLGYHQIKVRTEDIPKTAFSTRYGLYECTVMSFGLTNAPAYYMNLMNSVFMEYLDQFVIMFIDDILIYSKSNDEHEQHFRLVLEKLRQHQLYAKFSKCEFWLREVSFLCHVLSKGSVVVDPSKVQDLLNWGQPKSVTDIRSFLGLAGYYRRFIKNFSKVTRPMTQLLKKEKKFEWSEECEESFQILKECLTKAPVLILPNIHKNFDIYCDASRHGQLRPYKANYPTHDLELAAVVHALKIWRYYLIGNRCEIYTDHKSLKYIFTQADLNLRKRRWIELIKDYDMGLHYHSEKANMVVDALSRKSQCNCLSVAPTSACLCAELQRLSLEIIEEGSLAALSVKSTLEGQIKEAQKTNLEVAQIQEDLKQSERQIAQYVAECDVCQRVKAEHLKPAGTLQPLPIPKWKWEEVGMDFITGLAKTQTGSDSIWAIVDRLTKVTYFISVKTTYFGNKLAELYISRIVCLHGVPKVVISDRGPQFTSHFWKCLHQAMGTNLSFSTAYHLQTDGKPRG</sequence>
<dbReference type="PROSITE" id="PS50994">
    <property type="entry name" value="INTEGRASE"/>
    <property type="match status" value="1"/>
</dbReference>
<dbReference type="GO" id="GO:0003964">
    <property type="term" value="F:RNA-directed DNA polymerase activity"/>
    <property type="evidence" value="ECO:0007669"/>
    <property type="project" value="UniProtKB-KW"/>
</dbReference>
<dbReference type="AlphaFoldDB" id="D3IVS7"/>
<dbReference type="EMBL" id="GQ252887">
    <property type="protein sequence ID" value="ADB85417.1"/>
    <property type="molecule type" value="Genomic_DNA"/>
</dbReference>
<dbReference type="Pfam" id="PF00078">
    <property type="entry name" value="RVT_1"/>
    <property type="match status" value="1"/>
</dbReference>
<dbReference type="InterPro" id="IPR001584">
    <property type="entry name" value="Integrase_cat-core"/>
</dbReference>
<reference evidence="10" key="1">
    <citation type="journal article" date="2010" name="J. Integr. Plant Biol.">
        <title>Insights into the bamboo genome: syntenic relationships to rice and sorghum.</title>
        <authorList>
            <person name="Gui Y.J."/>
            <person name="Zhou Y."/>
            <person name="Wang Y."/>
            <person name="Wang S."/>
            <person name="Wang S.Y."/>
            <person name="Hu Y."/>
            <person name="Bo S.P."/>
            <person name="Chen H."/>
            <person name="Zhou C.P."/>
            <person name="Ma N.X."/>
            <person name="Zhang T.Z."/>
            <person name="Fan L.J."/>
        </authorList>
    </citation>
    <scope>NUCLEOTIDE SEQUENCE</scope>
    <source>
        <tissue evidence="10">Shoot</tissue>
    </source>
</reference>
<dbReference type="InterPro" id="IPR036397">
    <property type="entry name" value="RNaseH_sf"/>
</dbReference>
<proteinExistence type="predicted"/>
<dbReference type="InterPro" id="IPR050951">
    <property type="entry name" value="Retrovirus_Pol_polyprotein"/>
</dbReference>
<dbReference type="GO" id="GO:0016787">
    <property type="term" value="F:hydrolase activity"/>
    <property type="evidence" value="ECO:0007669"/>
    <property type="project" value="UniProtKB-KW"/>
</dbReference>
<evidence type="ECO:0000256" key="2">
    <source>
        <dbReference type="ARBA" id="ARBA00022695"/>
    </source>
</evidence>
<dbReference type="PANTHER" id="PTHR37984:SF5">
    <property type="entry name" value="PROTEIN NYNRIN-LIKE"/>
    <property type="match status" value="1"/>
</dbReference>
<dbReference type="FunFam" id="3.30.70.270:FF:000026">
    <property type="entry name" value="Transposon Ty3-G Gag-Pol polyprotein"/>
    <property type="match status" value="1"/>
</dbReference>
<evidence type="ECO:0000256" key="3">
    <source>
        <dbReference type="ARBA" id="ARBA00022722"/>
    </source>
</evidence>
<keyword evidence="3" id="KW-0540">Nuclease</keyword>
<dbReference type="Pfam" id="PF17917">
    <property type="entry name" value="RT_RNaseH"/>
    <property type="match status" value="1"/>
</dbReference>